<organism evidence="1 2">
    <name type="scientific">Pelagimonas phthalicica</name>
    <dbReference type="NCBI Taxonomy" id="1037362"/>
    <lineage>
        <taxon>Bacteria</taxon>
        <taxon>Pseudomonadati</taxon>
        <taxon>Pseudomonadota</taxon>
        <taxon>Alphaproteobacteria</taxon>
        <taxon>Rhodobacterales</taxon>
        <taxon>Roseobacteraceae</taxon>
        <taxon>Pelagimonas</taxon>
    </lineage>
</organism>
<evidence type="ECO:0000313" key="1">
    <source>
        <dbReference type="EMBL" id="SMX26442.1"/>
    </source>
</evidence>
<sequence length="49" mass="5644">MGNRASYGFAICPEMLIIDNERLNNFSFVDFWTLLAALNQPKPLPNLRM</sequence>
<dbReference type="Proteomes" id="UP000225972">
    <property type="component" value="Unassembled WGS sequence"/>
</dbReference>
<accession>A0A238J915</accession>
<dbReference type="EMBL" id="FXXP01000001">
    <property type="protein sequence ID" value="SMX26442.1"/>
    <property type="molecule type" value="Genomic_DNA"/>
</dbReference>
<dbReference type="AlphaFoldDB" id="A0A238J915"/>
<proteinExistence type="predicted"/>
<protein>
    <submittedName>
        <fullName evidence="1">Uncharacterized protein</fullName>
    </submittedName>
</protein>
<keyword evidence="2" id="KW-1185">Reference proteome</keyword>
<evidence type="ECO:0000313" key="2">
    <source>
        <dbReference type="Proteomes" id="UP000225972"/>
    </source>
</evidence>
<gene>
    <name evidence="1" type="ORF">TRP8649_00521</name>
</gene>
<reference evidence="2" key="1">
    <citation type="submission" date="2017-05" db="EMBL/GenBank/DDBJ databases">
        <authorList>
            <person name="Rodrigo-Torres L."/>
            <person name="Arahal R. D."/>
            <person name="Lucena T."/>
        </authorList>
    </citation>
    <scope>NUCLEOTIDE SEQUENCE [LARGE SCALE GENOMIC DNA]</scope>
    <source>
        <strain evidence="2">CECT 8649</strain>
    </source>
</reference>
<name>A0A238J915_9RHOB</name>